<name>A0ABP7N4A0_9BACT</name>
<dbReference type="Pfam" id="PF13620">
    <property type="entry name" value="CarboxypepD_reg"/>
    <property type="match status" value="1"/>
</dbReference>
<evidence type="ECO:0000256" key="1">
    <source>
        <dbReference type="SAM" id="SignalP"/>
    </source>
</evidence>
<proteinExistence type="predicted"/>
<dbReference type="RefSeq" id="WP_345113250.1">
    <property type="nucleotide sequence ID" value="NZ_BAABDH010000038.1"/>
</dbReference>
<dbReference type="Proteomes" id="UP001499909">
    <property type="component" value="Unassembled WGS sequence"/>
</dbReference>
<dbReference type="InterPro" id="IPR008969">
    <property type="entry name" value="CarboxyPept-like_regulatory"/>
</dbReference>
<dbReference type="SUPFAM" id="SSF56935">
    <property type="entry name" value="Porins"/>
    <property type="match status" value="1"/>
</dbReference>
<reference evidence="3" key="1">
    <citation type="journal article" date="2019" name="Int. J. Syst. Evol. Microbiol.">
        <title>The Global Catalogue of Microorganisms (GCM) 10K type strain sequencing project: providing services to taxonomists for standard genome sequencing and annotation.</title>
        <authorList>
            <consortium name="The Broad Institute Genomics Platform"/>
            <consortium name="The Broad Institute Genome Sequencing Center for Infectious Disease"/>
            <person name="Wu L."/>
            <person name="Ma J."/>
        </authorList>
    </citation>
    <scope>NUCLEOTIDE SEQUENCE [LARGE SCALE GENOMIC DNA]</scope>
    <source>
        <strain evidence="3">JCM 17214</strain>
    </source>
</reference>
<feature type="signal peptide" evidence="1">
    <location>
        <begin position="1"/>
        <end position="23"/>
    </location>
</feature>
<sequence>MLKHLLTCCITLLLICTSRRLMAQATITGIVRDAQGQAVPGALVEVQPLPLLSTSAVAITAEDGRFSLRVQLAADSLRLSARALGYAEQVRRVRNQNQIVAFALRPAATALREVVVKAPPIRREGDTLSYRVSAFTEQKDRVIADVLRKLPGIEVEADGRILYEGRPIQKFYINGADLLESRYSLASNNLPAEAVQDVQVLKRHQPVKALRDVQPTEQASLNLQLKNKVTATGQARVGAGAAPALWDGNLSPMLFVPRQQLIDTYQTNNTGQDVAAELKPLGIDDFQQLTEPGNRKPELTGIRALSLPPLASARYLFNRAHLLSANHLVPFGKESQLRLNAAYLHDQQTQAGSTRTRFSLPDGEAVTLHEEKTNTLYVNQLTTDLAYIRNVQRYYLKNTFSFAGTWEAQDGRVQRATQEQAIQQRAINPVYSLTNRLGLVRPVGGQRTVQVSSVLTLATTPQQLTVSPGPLAAVLTGGNAYAQARQQARAGTFYTANSVALLASRQPWRYTGTVGFTREVKRLTSELTLLPTGPPPSADTLQNALTAQLGRYYVQGGIGYKTTRWHLELEVPVSYRTVSAADAALAARQQRRYVALEPLFSGRYELSSLWHATGGASFANELGSPQPLSYAYLLRDYRTLQRNDAPLTQARSWNFNAGLFYENPLTSWFYRATYSATALARNQLSRSVVRPDGTLTTVAVAQFNRGQTHAVAGSVGKFVRDWKTNLHLQLNASFRSQPLYLNARLTTAYNQTGTLRLRANLSTFVWGGLEYAAALTGLRSRVGSGGFGAGTTLQEQRLALSWYPGAGHLVLVSADYYQSNGLRMPVRGTFVDATYRYTLPVARKVDVEIKVSNLRDIQHYQSTYLTDFILVQEDYRLRPRQVLASVRVSF</sequence>
<evidence type="ECO:0008006" key="4">
    <source>
        <dbReference type="Google" id="ProtNLM"/>
    </source>
</evidence>
<organism evidence="2 3">
    <name type="scientific">Hymenobacter algoricola</name>
    <dbReference type="NCBI Taxonomy" id="486267"/>
    <lineage>
        <taxon>Bacteria</taxon>
        <taxon>Pseudomonadati</taxon>
        <taxon>Bacteroidota</taxon>
        <taxon>Cytophagia</taxon>
        <taxon>Cytophagales</taxon>
        <taxon>Hymenobacteraceae</taxon>
        <taxon>Hymenobacter</taxon>
    </lineage>
</organism>
<protein>
    <recommendedName>
        <fullName evidence="4">TonB-dependent receptor</fullName>
    </recommendedName>
</protein>
<keyword evidence="1" id="KW-0732">Signal</keyword>
<evidence type="ECO:0000313" key="3">
    <source>
        <dbReference type="Proteomes" id="UP001499909"/>
    </source>
</evidence>
<accession>A0ABP7N4A0</accession>
<dbReference type="SUPFAM" id="SSF49464">
    <property type="entry name" value="Carboxypeptidase regulatory domain-like"/>
    <property type="match status" value="1"/>
</dbReference>
<feature type="chain" id="PRO_5046261666" description="TonB-dependent receptor" evidence="1">
    <location>
        <begin position="24"/>
        <end position="890"/>
    </location>
</feature>
<gene>
    <name evidence="2" type="ORF">GCM10022406_20980</name>
</gene>
<dbReference type="Gene3D" id="2.60.40.1120">
    <property type="entry name" value="Carboxypeptidase-like, regulatory domain"/>
    <property type="match status" value="1"/>
</dbReference>
<keyword evidence="3" id="KW-1185">Reference proteome</keyword>
<dbReference type="EMBL" id="BAABDH010000038">
    <property type="protein sequence ID" value="GAA3936568.1"/>
    <property type="molecule type" value="Genomic_DNA"/>
</dbReference>
<evidence type="ECO:0000313" key="2">
    <source>
        <dbReference type="EMBL" id="GAA3936568.1"/>
    </source>
</evidence>
<comment type="caution">
    <text evidence="2">The sequence shown here is derived from an EMBL/GenBank/DDBJ whole genome shotgun (WGS) entry which is preliminary data.</text>
</comment>